<gene>
    <name evidence="3" type="primary">gltS_1</name>
    <name evidence="3" type="ORF">NCTC10047_00093</name>
</gene>
<feature type="transmembrane region" description="Helical" evidence="2">
    <location>
        <begin position="124"/>
        <end position="148"/>
    </location>
</feature>
<dbReference type="NCBIfam" id="TIGR00210">
    <property type="entry name" value="gltS"/>
    <property type="match status" value="1"/>
</dbReference>
<feature type="transmembrane region" description="Helical" evidence="2">
    <location>
        <begin position="70"/>
        <end position="87"/>
    </location>
</feature>
<accession>A0A447QW86</accession>
<dbReference type="AlphaFoldDB" id="A0A447QW86"/>
<dbReference type="Pfam" id="PF03616">
    <property type="entry name" value="Glt_symporter"/>
    <property type="match status" value="1"/>
</dbReference>
<dbReference type="EMBL" id="LR134156">
    <property type="protein sequence ID" value="VEA74314.1"/>
    <property type="molecule type" value="Genomic_DNA"/>
</dbReference>
<dbReference type="Proteomes" id="UP000275676">
    <property type="component" value="Chromosome"/>
</dbReference>
<dbReference type="GO" id="GO:0015501">
    <property type="term" value="F:glutamate:sodium symporter activity"/>
    <property type="evidence" value="ECO:0007669"/>
    <property type="project" value="UniProtKB-UniRule"/>
</dbReference>
<sequence>MFELDTLSTLVAATLVLLLGRKLVQSVSLLKKYTIPEPVAGGLLVAIALLVLKKSVGWEVNFDMTLRDPLMLAFFATIGLNANLASLRKGGRVVGVFLIVVVGLLLMQNAIGIGMASLLGLDPLMGLIAGSITLSGGHGTGAAWSKLFIERYGFANATEVAMACATFGLVLGGLIGGPVARYLVKHSTTPDGMPDDQAVPTPLKSRTWVV</sequence>
<name>A0A447QW86_SALER</name>
<feature type="transmembrane region" description="Helical" evidence="2">
    <location>
        <begin position="160"/>
        <end position="184"/>
    </location>
</feature>
<keyword evidence="2" id="KW-0472">Membrane</keyword>
<evidence type="ECO:0000313" key="4">
    <source>
        <dbReference type="Proteomes" id="UP000275676"/>
    </source>
</evidence>
<dbReference type="PANTHER" id="PTHR36178">
    <property type="entry name" value="SLR0625 PROTEIN"/>
    <property type="match status" value="1"/>
</dbReference>
<dbReference type="InterPro" id="IPR004445">
    <property type="entry name" value="GltS"/>
</dbReference>
<evidence type="ECO:0000256" key="1">
    <source>
        <dbReference type="NCBIfam" id="TIGR00210"/>
    </source>
</evidence>
<dbReference type="GO" id="GO:0016020">
    <property type="term" value="C:membrane"/>
    <property type="evidence" value="ECO:0007669"/>
    <property type="project" value="InterPro"/>
</dbReference>
<dbReference type="GO" id="GO:0015813">
    <property type="term" value="P:L-glutamate transmembrane transport"/>
    <property type="evidence" value="ECO:0007669"/>
    <property type="project" value="UniProtKB-UniRule"/>
</dbReference>
<keyword evidence="2" id="KW-1133">Transmembrane helix</keyword>
<keyword evidence="2" id="KW-0812">Transmembrane</keyword>
<evidence type="ECO:0000313" key="3">
    <source>
        <dbReference type="EMBL" id="VEA74314.1"/>
    </source>
</evidence>
<evidence type="ECO:0000256" key="2">
    <source>
        <dbReference type="SAM" id="Phobius"/>
    </source>
</evidence>
<dbReference type="PANTHER" id="PTHR36178:SF1">
    <property type="entry name" value="SODIUM_GLUTAMATE SYMPORTER"/>
    <property type="match status" value="1"/>
</dbReference>
<reference evidence="3 4" key="1">
    <citation type="submission" date="2018-12" db="EMBL/GenBank/DDBJ databases">
        <authorList>
            <consortium name="Pathogen Informatics"/>
        </authorList>
    </citation>
    <scope>NUCLEOTIDE SEQUENCE [LARGE SCALE GENOMIC DNA]</scope>
    <source>
        <strain evidence="3 4">NCTC10047</strain>
    </source>
</reference>
<organism evidence="3 4">
    <name type="scientific">Salmonella enterica subsp. arizonae</name>
    <dbReference type="NCBI Taxonomy" id="59203"/>
    <lineage>
        <taxon>Bacteria</taxon>
        <taxon>Pseudomonadati</taxon>
        <taxon>Pseudomonadota</taxon>
        <taxon>Gammaproteobacteria</taxon>
        <taxon>Enterobacterales</taxon>
        <taxon>Enterobacteriaceae</taxon>
        <taxon>Salmonella</taxon>
    </lineage>
</organism>
<feature type="transmembrane region" description="Helical" evidence="2">
    <location>
        <begin position="94"/>
        <end position="118"/>
    </location>
</feature>
<proteinExistence type="predicted"/>
<protein>
    <recommendedName>
        <fullName evidence="1">Sodium/glutamate symporter</fullName>
    </recommendedName>
</protein>